<comment type="caution">
    <text evidence="2">The sequence shown here is derived from an EMBL/GenBank/DDBJ whole genome shotgun (WGS) entry which is preliminary data.</text>
</comment>
<feature type="domain" description="Amidohydrolase-related" evidence="1">
    <location>
        <begin position="337"/>
        <end position="388"/>
    </location>
</feature>
<accession>A0A368ZY31</accession>
<evidence type="ECO:0000313" key="2">
    <source>
        <dbReference type="EMBL" id="RCX01952.1"/>
    </source>
</evidence>
<sequence length="430" mass="47612">MQPMKTWINALPLAILLSGYTYGQSTFHALINGRIYTGTSVIEQGFVTFSNGVIQAVGSMAEWPDTPPSGARIIDVSGQYIYPGFMALDSRVGLTEIDAVRATRDFAEVGSFNPHVRSLIAYNTDSRIIETIRTNGVLIVQPAPTTGILSGQSSVMRLSGHNWEEAVLKADDGFYLNWPEAIETTGWWAEPGDDQKNEKYLQQTKEIEEYLSKARAYALDPNPPYDVKLSALKSLFTDPSRRLYIRARRAREIKDALHLCSRLEIARPVISGGWEADLVADLLRQTNTPVILDRLTRLPDSKDEHVHKPYYLPAILDSLGITFAFSYTGSMEAMGTRNLPFTAGMATGYGLSELAAIKAISANPAKIAGLDHYLGTIAPGKAAILFVNPGNALEMLTNNPSYIFILGEEIPTTNFQTDLYHHYLKRYQLD</sequence>
<dbReference type="InterPro" id="IPR006680">
    <property type="entry name" value="Amidohydro-rel"/>
</dbReference>
<evidence type="ECO:0000313" key="3">
    <source>
        <dbReference type="Proteomes" id="UP000253517"/>
    </source>
</evidence>
<dbReference type="InterPro" id="IPR051781">
    <property type="entry name" value="Metallo-dep_Hydrolase"/>
</dbReference>
<dbReference type="AlphaFoldDB" id="A0A368ZY31"/>
<dbReference type="GO" id="GO:0016810">
    <property type="term" value="F:hydrolase activity, acting on carbon-nitrogen (but not peptide) bonds"/>
    <property type="evidence" value="ECO:0007669"/>
    <property type="project" value="InterPro"/>
</dbReference>
<dbReference type="InterPro" id="IPR011059">
    <property type="entry name" value="Metal-dep_hydrolase_composite"/>
</dbReference>
<dbReference type="Gene3D" id="2.30.40.10">
    <property type="entry name" value="Urease, subunit C, domain 1"/>
    <property type="match status" value="1"/>
</dbReference>
<dbReference type="Proteomes" id="UP000253517">
    <property type="component" value="Unassembled WGS sequence"/>
</dbReference>
<organism evidence="2 3">
    <name type="scientific">Schleiferia thermophila</name>
    <dbReference type="NCBI Taxonomy" id="884107"/>
    <lineage>
        <taxon>Bacteria</taxon>
        <taxon>Pseudomonadati</taxon>
        <taxon>Bacteroidota</taxon>
        <taxon>Flavobacteriia</taxon>
        <taxon>Flavobacteriales</taxon>
        <taxon>Schleiferiaceae</taxon>
        <taxon>Schleiferia</taxon>
    </lineage>
</organism>
<dbReference type="PANTHER" id="PTHR43135:SF3">
    <property type="entry name" value="ALPHA-D-RIBOSE 1-METHYLPHOSPHONATE 5-TRIPHOSPHATE DIPHOSPHATASE"/>
    <property type="match status" value="1"/>
</dbReference>
<proteinExistence type="predicted"/>
<gene>
    <name evidence="2" type="ORF">DES35_10653</name>
</gene>
<dbReference type="PANTHER" id="PTHR43135">
    <property type="entry name" value="ALPHA-D-RIBOSE 1-METHYLPHOSPHONATE 5-TRIPHOSPHATE DIPHOSPHATASE"/>
    <property type="match status" value="1"/>
</dbReference>
<protein>
    <submittedName>
        <fullName evidence="2">Imidazolonepropionase-like amidohydrolase</fullName>
    </submittedName>
</protein>
<keyword evidence="3" id="KW-1185">Reference proteome</keyword>
<dbReference type="EMBL" id="QPJS01000006">
    <property type="protein sequence ID" value="RCX01952.1"/>
    <property type="molecule type" value="Genomic_DNA"/>
</dbReference>
<dbReference type="Pfam" id="PF01979">
    <property type="entry name" value="Amidohydro_1"/>
    <property type="match status" value="1"/>
</dbReference>
<dbReference type="SUPFAM" id="SSF51338">
    <property type="entry name" value="Composite domain of metallo-dependent hydrolases"/>
    <property type="match status" value="1"/>
</dbReference>
<keyword evidence="2" id="KW-0378">Hydrolase</keyword>
<dbReference type="Gene3D" id="3.20.20.140">
    <property type="entry name" value="Metal-dependent hydrolases"/>
    <property type="match status" value="1"/>
</dbReference>
<evidence type="ECO:0000259" key="1">
    <source>
        <dbReference type="Pfam" id="PF01979"/>
    </source>
</evidence>
<name>A0A368ZY31_9FLAO</name>
<reference evidence="2 3" key="1">
    <citation type="submission" date="2018-07" db="EMBL/GenBank/DDBJ databases">
        <title>Genomic Encyclopedia of Type Strains, Phase IV (KMG-IV): sequencing the most valuable type-strain genomes for metagenomic binning, comparative biology and taxonomic classification.</title>
        <authorList>
            <person name="Goeker M."/>
        </authorList>
    </citation>
    <scope>NUCLEOTIDE SEQUENCE [LARGE SCALE GENOMIC DNA]</scope>
    <source>
        <strain evidence="2 3">DSM 21410</strain>
    </source>
</reference>